<dbReference type="STRING" id="1029756.W911_16120"/>
<dbReference type="PATRIC" id="fig|1029756.8.peg.3361"/>
<comment type="function">
    <text evidence="9 10">This protein specifically catalyzes the removal of signal peptides from prolipoproteins.</text>
</comment>
<dbReference type="EC" id="3.4.23.36" evidence="9"/>
<evidence type="ECO:0000256" key="5">
    <source>
        <dbReference type="ARBA" id="ARBA00022750"/>
    </source>
</evidence>
<dbReference type="PANTHER" id="PTHR33695:SF1">
    <property type="entry name" value="LIPOPROTEIN SIGNAL PEPTIDASE"/>
    <property type="match status" value="1"/>
</dbReference>
<evidence type="ECO:0000313" key="13">
    <source>
        <dbReference type="Proteomes" id="UP000018542"/>
    </source>
</evidence>
<evidence type="ECO:0000256" key="8">
    <source>
        <dbReference type="ARBA" id="ARBA00023136"/>
    </source>
</evidence>
<evidence type="ECO:0000256" key="9">
    <source>
        <dbReference type="HAMAP-Rule" id="MF_00161"/>
    </source>
</evidence>
<keyword evidence="6 9" id="KW-0378">Hydrolase</keyword>
<dbReference type="PANTHER" id="PTHR33695">
    <property type="entry name" value="LIPOPROTEIN SIGNAL PEPTIDASE"/>
    <property type="match status" value="1"/>
</dbReference>
<dbReference type="KEGG" id="hni:W911_16120"/>
<keyword evidence="2 9" id="KW-1003">Cell membrane</keyword>
<accession>V5SFD0</accession>
<dbReference type="UniPathway" id="UPA00665"/>
<evidence type="ECO:0000256" key="1">
    <source>
        <dbReference type="ARBA" id="ARBA00006139"/>
    </source>
</evidence>
<evidence type="ECO:0000256" key="11">
    <source>
        <dbReference type="RuleBase" id="RU004181"/>
    </source>
</evidence>
<feature type="transmembrane region" description="Helical" evidence="9">
    <location>
        <begin position="12"/>
        <end position="30"/>
    </location>
</feature>
<dbReference type="Pfam" id="PF01252">
    <property type="entry name" value="Peptidase_A8"/>
    <property type="match status" value="1"/>
</dbReference>
<dbReference type="HOGENOM" id="CLU_083252_4_3_5"/>
<dbReference type="OrthoDB" id="9810259at2"/>
<feature type="transmembrane region" description="Helical" evidence="9">
    <location>
        <begin position="105"/>
        <end position="122"/>
    </location>
</feature>
<keyword evidence="5 9" id="KW-0064">Aspartyl protease</keyword>
<evidence type="ECO:0000256" key="4">
    <source>
        <dbReference type="ARBA" id="ARBA00022692"/>
    </source>
</evidence>
<evidence type="ECO:0000256" key="7">
    <source>
        <dbReference type="ARBA" id="ARBA00022989"/>
    </source>
</evidence>
<comment type="pathway">
    <text evidence="9">Protein modification; lipoprotein biosynthesis (signal peptide cleavage).</text>
</comment>
<dbReference type="GO" id="GO:0006508">
    <property type="term" value="P:proteolysis"/>
    <property type="evidence" value="ECO:0007669"/>
    <property type="project" value="UniProtKB-KW"/>
</dbReference>
<reference evidence="12 13" key="1">
    <citation type="journal article" date="2014" name="Genome Announc.">
        <title>Complete Genome Sequence of Hyphomicrobium nitrativorans Strain NL23, a Denitrifying Bacterium Isolated from Biofilm of a Methanol-Fed Denitrification System Treating Seawater at the Montreal Biodome.</title>
        <authorList>
            <person name="Martineau C."/>
            <person name="Villeneuve C."/>
            <person name="Mauffrey F."/>
            <person name="Villemur R."/>
        </authorList>
    </citation>
    <scope>NUCLEOTIDE SEQUENCE [LARGE SCALE GENOMIC DNA]</scope>
    <source>
        <strain evidence="12">NL23</strain>
    </source>
</reference>
<comment type="subcellular location">
    <subcellularLocation>
        <location evidence="9">Cell membrane</location>
        <topology evidence="9">Multi-pass membrane protein</topology>
    </subcellularLocation>
</comment>
<dbReference type="HAMAP" id="MF_00161">
    <property type="entry name" value="LspA"/>
    <property type="match status" value="1"/>
</dbReference>
<evidence type="ECO:0000256" key="10">
    <source>
        <dbReference type="RuleBase" id="RU000594"/>
    </source>
</evidence>
<feature type="transmembrane region" description="Helical" evidence="9">
    <location>
        <begin position="76"/>
        <end position="98"/>
    </location>
</feature>
<dbReference type="GO" id="GO:0004190">
    <property type="term" value="F:aspartic-type endopeptidase activity"/>
    <property type="evidence" value="ECO:0007669"/>
    <property type="project" value="UniProtKB-UniRule"/>
</dbReference>
<comment type="similarity">
    <text evidence="1 9 11">Belongs to the peptidase A8 family.</text>
</comment>
<dbReference type="RefSeq" id="WP_023788524.1">
    <property type="nucleotide sequence ID" value="NC_022997.1"/>
</dbReference>
<evidence type="ECO:0000256" key="6">
    <source>
        <dbReference type="ARBA" id="ARBA00022801"/>
    </source>
</evidence>
<keyword evidence="4 9" id="KW-0812">Transmembrane</keyword>
<evidence type="ECO:0000313" key="12">
    <source>
        <dbReference type="EMBL" id="AHB49586.1"/>
    </source>
</evidence>
<feature type="transmembrane region" description="Helical" evidence="9">
    <location>
        <begin position="142"/>
        <end position="162"/>
    </location>
</feature>
<feature type="active site" evidence="9">
    <location>
        <position position="150"/>
    </location>
</feature>
<keyword evidence="7 9" id="KW-1133">Transmembrane helix</keyword>
<name>V5SFD0_9HYPH</name>
<dbReference type="GO" id="GO:0005886">
    <property type="term" value="C:plasma membrane"/>
    <property type="evidence" value="ECO:0007669"/>
    <property type="project" value="UniProtKB-SubCell"/>
</dbReference>
<dbReference type="NCBIfam" id="TIGR00077">
    <property type="entry name" value="lspA"/>
    <property type="match status" value="1"/>
</dbReference>
<dbReference type="AlphaFoldDB" id="V5SFD0"/>
<keyword evidence="8 9" id="KW-0472">Membrane</keyword>
<dbReference type="Proteomes" id="UP000018542">
    <property type="component" value="Chromosome"/>
</dbReference>
<evidence type="ECO:0000256" key="3">
    <source>
        <dbReference type="ARBA" id="ARBA00022670"/>
    </source>
</evidence>
<comment type="catalytic activity">
    <reaction evidence="9 10">
        <text>Release of signal peptides from bacterial membrane prolipoproteins. Hydrolyzes -Xaa-Yaa-Zaa-|-(S,diacylglyceryl)Cys-, in which Xaa is hydrophobic (preferably Leu), and Yaa (Ala or Ser) and Zaa (Gly or Ala) have small, neutral side chains.</text>
        <dbReference type="EC" id="3.4.23.36"/>
    </reaction>
</comment>
<keyword evidence="13" id="KW-1185">Reference proteome</keyword>
<dbReference type="PRINTS" id="PR00781">
    <property type="entry name" value="LIPOSIGPTASE"/>
</dbReference>
<organism evidence="12 13">
    <name type="scientific">Hyphomicrobium nitrativorans NL23</name>
    <dbReference type="NCBI Taxonomy" id="1029756"/>
    <lineage>
        <taxon>Bacteria</taxon>
        <taxon>Pseudomonadati</taxon>
        <taxon>Pseudomonadota</taxon>
        <taxon>Alphaproteobacteria</taxon>
        <taxon>Hyphomicrobiales</taxon>
        <taxon>Hyphomicrobiaceae</taxon>
        <taxon>Hyphomicrobium</taxon>
    </lineage>
</organism>
<dbReference type="PROSITE" id="PS00855">
    <property type="entry name" value="SPASE_II"/>
    <property type="match status" value="1"/>
</dbReference>
<dbReference type="EMBL" id="CP006912">
    <property type="protein sequence ID" value="AHB49586.1"/>
    <property type="molecule type" value="Genomic_DNA"/>
</dbReference>
<proteinExistence type="inferred from homology"/>
<sequence>MTSPEGRLARWLWGPYSALALKIAAVTFVLDQASKAWVLLVYELQDKGRVKVLPFLDLVFVKNTGISYSMLDGDAYSWQIVLATFAVVASIGLWVWLARAGTGRVMTWALGLIIGGALGNAVDRVLIGGVADFFSLHAFGYYWYIFNIADVAIVAGVAGLLYESFIGSRNDAANRM</sequence>
<evidence type="ECO:0000256" key="2">
    <source>
        <dbReference type="ARBA" id="ARBA00022475"/>
    </source>
</evidence>
<protein>
    <recommendedName>
        <fullName evidence="9">Lipoprotein signal peptidase</fullName>
        <ecNumber evidence="9">3.4.23.36</ecNumber>
    </recommendedName>
    <alternativeName>
        <fullName evidence="9">Prolipoprotein signal peptidase</fullName>
    </alternativeName>
    <alternativeName>
        <fullName evidence="9">Signal peptidase II</fullName>
        <shortName evidence="9">SPase II</shortName>
    </alternativeName>
</protein>
<keyword evidence="3 9" id="KW-0645">Protease</keyword>
<dbReference type="InterPro" id="IPR001872">
    <property type="entry name" value="Peptidase_A8"/>
</dbReference>
<gene>
    <name evidence="9" type="primary">lspA</name>
    <name evidence="12" type="ORF">W911_16120</name>
</gene>
<feature type="active site" evidence="9">
    <location>
        <position position="132"/>
    </location>
</feature>